<dbReference type="NCBIfam" id="NF005559">
    <property type="entry name" value="PRK07231.1"/>
    <property type="match status" value="1"/>
</dbReference>
<dbReference type="PRINTS" id="PR00081">
    <property type="entry name" value="GDHRDH"/>
</dbReference>
<dbReference type="PANTHER" id="PTHR42760">
    <property type="entry name" value="SHORT-CHAIN DEHYDROGENASES/REDUCTASES FAMILY MEMBER"/>
    <property type="match status" value="1"/>
</dbReference>
<dbReference type="InterPro" id="IPR036291">
    <property type="entry name" value="NAD(P)-bd_dom_sf"/>
</dbReference>
<dbReference type="InterPro" id="IPR002347">
    <property type="entry name" value="SDR_fam"/>
</dbReference>
<dbReference type="EC" id="1.1.1.-" evidence="2"/>
<dbReference type="Gene3D" id="3.40.50.720">
    <property type="entry name" value="NAD(P)-binding Rossmann-like Domain"/>
    <property type="match status" value="1"/>
</dbReference>
<comment type="similarity">
    <text evidence="1">Belongs to the short-chain dehydrogenases/reductases (SDR) family.</text>
</comment>
<gene>
    <name evidence="2" type="ORF">ACFQL7_25975</name>
</gene>
<dbReference type="AlphaFoldDB" id="A0ABD5YXF1"/>
<proteinExistence type="inferred from homology"/>
<name>A0ABD5YXF1_9EURY</name>
<evidence type="ECO:0000256" key="1">
    <source>
        <dbReference type="ARBA" id="ARBA00006484"/>
    </source>
</evidence>
<dbReference type="FunFam" id="3.40.50.720:FF:000084">
    <property type="entry name" value="Short-chain dehydrogenase reductase"/>
    <property type="match status" value="1"/>
</dbReference>
<dbReference type="CDD" id="cd05233">
    <property type="entry name" value="SDR_c"/>
    <property type="match status" value="1"/>
</dbReference>
<protein>
    <submittedName>
        <fullName evidence="2">SDR family NAD(P)-dependent oxidoreductase</fullName>
        <ecNumber evidence="2">1.1.1.-</ecNumber>
    </submittedName>
</protein>
<accession>A0ABD5YXF1</accession>
<evidence type="ECO:0000313" key="3">
    <source>
        <dbReference type="Proteomes" id="UP001596417"/>
    </source>
</evidence>
<dbReference type="GO" id="GO:0016491">
    <property type="term" value="F:oxidoreductase activity"/>
    <property type="evidence" value="ECO:0007669"/>
    <property type="project" value="UniProtKB-KW"/>
</dbReference>
<dbReference type="PRINTS" id="PR00080">
    <property type="entry name" value="SDRFAMILY"/>
</dbReference>
<dbReference type="RefSeq" id="WP_264556854.1">
    <property type="nucleotide sequence ID" value="NZ_CP109982.1"/>
</dbReference>
<keyword evidence="2" id="KW-0560">Oxidoreductase</keyword>
<sequence length="262" mass="28229">MGSSSFDFSDETVLITGASSGIGRAVALAFADADATVVNASRRPVAKDEGAELPTHERIQADRGEAAFVETDVRYPDQLREAVEFCHEYGGVDIYVNNAGIHIIDSLLDITEDQFNRIHEINVKGYFFGTQAAAQDMIDRGVEGNIVNMASVSSTMAKPEQIAYESTKGAIRMITLSSAIELAEEGIRVNAIAPGRIATEFTEMSAQEMRDSVTEGDLMKPIPLRRSGVPDDVTGATLFIASEDASYVTGELFYVDGGFQIA</sequence>
<organism evidence="2 3">
    <name type="scientific">Halocatena marina</name>
    <dbReference type="NCBI Taxonomy" id="2934937"/>
    <lineage>
        <taxon>Archaea</taxon>
        <taxon>Methanobacteriati</taxon>
        <taxon>Methanobacteriota</taxon>
        <taxon>Stenosarchaea group</taxon>
        <taxon>Halobacteria</taxon>
        <taxon>Halobacteriales</taxon>
        <taxon>Natronomonadaceae</taxon>
        <taxon>Halocatena</taxon>
    </lineage>
</organism>
<dbReference type="EMBL" id="JBHTAX010000006">
    <property type="protein sequence ID" value="MFC7192911.1"/>
    <property type="molecule type" value="Genomic_DNA"/>
</dbReference>
<dbReference type="Proteomes" id="UP001596417">
    <property type="component" value="Unassembled WGS sequence"/>
</dbReference>
<evidence type="ECO:0000313" key="2">
    <source>
        <dbReference type="EMBL" id="MFC7192911.1"/>
    </source>
</evidence>
<comment type="caution">
    <text evidence="2">The sequence shown here is derived from an EMBL/GenBank/DDBJ whole genome shotgun (WGS) entry which is preliminary data.</text>
</comment>
<reference evidence="2 3" key="1">
    <citation type="journal article" date="2019" name="Int. J. Syst. Evol. Microbiol.">
        <title>The Global Catalogue of Microorganisms (GCM) 10K type strain sequencing project: providing services to taxonomists for standard genome sequencing and annotation.</title>
        <authorList>
            <consortium name="The Broad Institute Genomics Platform"/>
            <consortium name="The Broad Institute Genome Sequencing Center for Infectious Disease"/>
            <person name="Wu L."/>
            <person name="Ma J."/>
        </authorList>
    </citation>
    <scope>NUCLEOTIDE SEQUENCE [LARGE SCALE GENOMIC DNA]</scope>
    <source>
        <strain evidence="2 3">RDMS1</strain>
    </source>
</reference>
<keyword evidence="3" id="KW-1185">Reference proteome</keyword>
<dbReference type="GeneID" id="76202562"/>
<dbReference type="Pfam" id="PF13561">
    <property type="entry name" value="adh_short_C2"/>
    <property type="match status" value="1"/>
</dbReference>
<dbReference type="SUPFAM" id="SSF51735">
    <property type="entry name" value="NAD(P)-binding Rossmann-fold domains"/>
    <property type="match status" value="1"/>
</dbReference>